<evidence type="ECO:0000313" key="1">
    <source>
        <dbReference type="EMBL" id="KAI3714788.1"/>
    </source>
</evidence>
<proteinExistence type="predicted"/>
<accession>A0ACB9AYL6</accession>
<keyword evidence="2" id="KW-1185">Reference proteome</keyword>
<organism evidence="1 2">
    <name type="scientific">Arctium lappa</name>
    <name type="common">Greater burdock</name>
    <name type="synonym">Lappa major</name>
    <dbReference type="NCBI Taxonomy" id="4217"/>
    <lineage>
        <taxon>Eukaryota</taxon>
        <taxon>Viridiplantae</taxon>
        <taxon>Streptophyta</taxon>
        <taxon>Embryophyta</taxon>
        <taxon>Tracheophyta</taxon>
        <taxon>Spermatophyta</taxon>
        <taxon>Magnoliopsida</taxon>
        <taxon>eudicotyledons</taxon>
        <taxon>Gunneridae</taxon>
        <taxon>Pentapetalae</taxon>
        <taxon>asterids</taxon>
        <taxon>campanulids</taxon>
        <taxon>Asterales</taxon>
        <taxon>Asteraceae</taxon>
        <taxon>Carduoideae</taxon>
        <taxon>Cardueae</taxon>
        <taxon>Arctiinae</taxon>
        <taxon>Arctium</taxon>
    </lineage>
</organism>
<reference evidence="2" key="1">
    <citation type="journal article" date="2022" name="Mol. Ecol. Resour.">
        <title>The genomes of chicory, endive, great burdock and yacon provide insights into Asteraceae palaeo-polyploidization history and plant inulin production.</title>
        <authorList>
            <person name="Fan W."/>
            <person name="Wang S."/>
            <person name="Wang H."/>
            <person name="Wang A."/>
            <person name="Jiang F."/>
            <person name="Liu H."/>
            <person name="Zhao H."/>
            <person name="Xu D."/>
            <person name="Zhang Y."/>
        </authorList>
    </citation>
    <scope>NUCLEOTIDE SEQUENCE [LARGE SCALE GENOMIC DNA]</scope>
    <source>
        <strain evidence="2">cv. Niubang</strain>
    </source>
</reference>
<dbReference type="Proteomes" id="UP001055879">
    <property type="component" value="Linkage Group LG07"/>
</dbReference>
<gene>
    <name evidence="1" type="ORF">L6452_21748</name>
</gene>
<protein>
    <submittedName>
        <fullName evidence="1">Uncharacterized protein</fullName>
    </submittedName>
</protein>
<name>A0ACB9AYL6_ARCLA</name>
<dbReference type="EMBL" id="CM042053">
    <property type="protein sequence ID" value="KAI3714788.1"/>
    <property type="molecule type" value="Genomic_DNA"/>
</dbReference>
<reference evidence="1 2" key="2">
    <citation type="journal article" date="2022" name="Mol. Ecol. Resour.">
        <title>The genomes of chicory, endive, great burdock and yacon provide insights into Asteraceae paleo-polyploidization history and plant inulin production.</title>
        <authorList>
            <person name="Fan W."/>
            <person name="Wang S."/>
            <person name="Wang H."/>
            <person name="Wang A."/>
            <person name="Jiang F."/>
            <person name="Liu H."/>
            <person name="Zhao H."/>
            <person name="Xu D."/>
            <person name="Zhang Y."/>
        </authorList>
    </citation>
    <scope>NUCLEOTIDE SEQUENCE [LARGE SCALE GENOMIC DNA]</scope>
    <source>
        <strain evidence="2">cv. Niubang</strain>
    </source>
</reference>
<comment type="caution">
    <text evidence="1">The sequence shown here is derived from an EMBL/GenBank/DDBJ whole genome shotgun (WGS) entry which is preliminary data.</text>
</comment>
<sequence>MVPISHLQEPEDFSNLQEPEDFSNLQEPEDFSHLQESEDLSPMLTSQHFKTISPQDKRYIRYHTEDLCPSIAQQASHELNA</sequence>
<evidence type="ECO:0000313" key="2">
    <source>
        <dbReference type="Proteomes" id="UP001055879"/>
    </source>
</evidence>